<accession>A0A3R9KSF3</accession>
<dbReference type="EMBL" id="RJPQ01000001">
    <property type="protein sequence ID" value="RSJ87891.1"/>
    <property type="molecule type" value="Genomic_DNA"/>
</dbReference>
<name>A0A3R9KSF3_STRCR</name>
<dbReference type="AlphaFoldDB" id="A0A3R9KSF3"/>
<organism evidence="1 2">
    <name type="scientific">Streptococcus cristatus</name>
    <dbReference type="NCBI Taxonomy" id="45634"/>
    <lineage>
        <taxon>Bacteria</taxon>
        <taxon>Bacillati</taxon>
        <taxon>Bacillota</taxon>
        <taxon>Bacilli</taxon>
        <taxon>Lactobacillales</taxon>
        <taxon>Streptococcaceae</taxon>
        <taxon>Streptococcus</taxon>
    </lineage>
</organism>
<evidence type="ECO:0000313" key="1">
    <source>
        <dbReference type="EMBL" id="RSJ87891.1"/>
    </source>
</evidence>
<protein>
    <submittedName>
        <fullName evidence="1">Uncharacterized protein</fullName>
    </submittedName>
</protein>
<reference evidence="1 2" key="1">
    <citation type="submission" date="2018-11" db="EMBL/GenBank/DDBJ databases">
        <title>Species Designations Belie Phenotypic and Genotypic Heterogeneity in Oral Streptococci.</title>
        <authorList>
            <person name="Velsko I."/>
        </authorList>
    </citation>
    <scope>NUCLEOTIDE SEQUENCE [LARGE SCALE GENOMIC DNA]</scope>
    <source>
        <strain evidence="1 2">A54</strain>
    </source>
</reference>
<dbReference type="Proteomes" id="UP000277890">
    <property type="component" value="Unassembled WGS sequence"/>
</dbReference>
<proteinExistence type="predicted"/>
<evidence type="ECO:0000313" key="2">
    <source>
        <dbReference type="Proteomes" id="UP000277890"/>
    </source>
</evidence>
<gene>
    <name evidence="1" type="ORF">D8794_00680</name>
</gene>
<sequence length="35" mass="4048">MDLFFCFAEQFEGMAIGNQLDHLAALAFIRKMRIV</sequence>
<comment type="caution">
    <text evidence="1">The sequence shown here is derived from an EMBL/GenBank/DDBJ whole genome shotgun (WGS) entry which is preliminary data.</text>
</comment>